<proteinExistence type="predicted"/>
<feature type="domain" description="Glutamate/phenylalanine/leucine/valine/L-tryptophan dehydrogenase C-terminal" evidence="1">
    <location>
        <begin position="19"/>
        <end position="65"/>
    </location>
</feature>
<dbReference type="Proteomes" id="UP000813462">
    <property type="component" value="Unassembled WGS sequence"/>
</dbReference>
<gene>
    <name evidence="2" type="ORF">FEM48_Zijuj04G0136400</name>
</gene>
<comment type="caution">
    <text evidence="2">The sequence shown here is derived from an EMBL/GenBank/DDBJ whole genome shotgun (WGS) entry which is preliminary data.</text>
</comment>
<reference evidence="2" key="1">
    <citation type="journal article" date="2021" name="Front. Plant Sci.">
        <title>Chromosome-Scale Genome Assembly for Chinese Sour Jujube and Insights Into Its Genome Evolution and Domestication Signature.</title>
        <authorList>
            <person name="Shen L.-Y."/>
            <person name="Luo H."/>
            <person name="Wang X.-L."/>
            <person name="Wang X.-M."/>
            <person name="Qiu X.-J."/>
            <person name="Liu H."/>
            <person name="Zhou S.-S."/>
            <person name="Jia K.-H."/>
            <person name="Nie S."/>
            <person name="Bao Y.-T."/>
            <person name="Zhang R.-G."/>
            <person name="Yun Q.-Z."/>
            <person name="Chai Y.-H."/>
            <person name="Lu J.-Y."/>
            <person name="Li Y."/>
            <person name="Zhao S.-W."/>
            <person name="Mao J.-F."/>
            <person name="Jia S.-G."/>
            <person name="Mao Y.-M."/>
        </authorList>
    </citation>
    <scope>NUCLEOTIDE SEQUENCE</scope>
    <source>
        <strain evidence="2">AT0</strain>
        <tissue evidence="2">Leaf</tissue>
    </source>
</reference>
<accession>A0A978VK71</accession>
<dbReference type="GO" id="GO:0016491">
    <property type="term" value="F:oxidoreductase activity"/>
    <property type="evidence" value="ECO:0007669"/>
    <property type="project" value="InterPro"/>
</dbReference>
<evidence type="ECO:0000259" key="1">
    <source>
        <dbReference type="Pfam" id="PF00208"/>
    </source>
</evidence>
<dbReference type="InterPro" id="IPR006096">
    <property type="entry name" value="Glu/Leu/Phe/Val/Trp_DH_C"/>
</dbReference>
<dbReference type="Pfam" id="PF00208">
    <property type="entry name" value="ELFV_dehydrog"/>
    <property type="match status" value="1"/>
</dbReference>
<name>A0A978VK71_ZIZJJ</name>
<protein>
    <recommendedName>
        <fullName evidence="1">Glutamate/phenylalanine/leucine/valine/L-tryptophan dehydrogenase C-terminal domain-containing protein</fullName>
    </recommendedName>
</protein>
<evidence type="ECO:0000313" key="2">
    <source>
        <dbReference type="EMBL" id="KAH7533490.1"/>
    </source>
</evidence>
<organism evidence="2 3">
    <name type="scientific">Ziziphus jujuba var. spinosa</name>
    <dbReference type="NCBI Taxonomy" id="714518"/>
    <lineage>
        <taxon>Eukaryota</taxon>
        <taxon>Viridiplantae</taxon>
        <taxon>Streptophyta</taxon>
        <taxon>Embryophyta</taxon>
        <taxon>Tracheophyta</taxon>
        <taxon>Spermatophyta</taxon>
        <taxon>Magnoliopsida</taxon>
        <taxon>eudicotyledons</taxon>
        <taxon>Gunneridae</taxon>
        <taxon>Pentapetalae</taxon>
        <taxon>rosids</taxon>
        <taxon>fabids</taxon>
        <taxon>Rosales</taxon>
        <taxon>Rhamnaceae</taxon>
        <taxon>Paliureae</taxon>
        <taxon>Ziziphus</taxon>
    </lineage>
</organism>
<sequence>MNLLVKHGLHANLQFVIVLYGDEEKVNAELQRYMTRAFHNIKNMCKTHDCYLKTGAFTLGVNWVSHGLDTP</sequence>
<dbReference type="Gene3D" id="3.40.50.720">
    <property type="entry name" value="NAD(P)-binding Rossmann-like Domain"/>
    <property type="match status" value="1"/>
</dbReference>
<dbReference type="EMBL" id="JAEACU010000004">
    <property type="protein sequence ID" value="KAH7533490.1"/>
    <property type="molecule type" value="Genomic_DNA"/>
</dbReference>
<evidence type="ECO:0000313" key="3">
    <source>
        <dbReference type="Proteomes" id="UP000813462"/>
    </source>
</evidence>
<dbReference type="GO" id="GO:0006520">
    <property type="term" value="P:amino acid metabolic process"/>
    <property type="evidence" value="ECO:0007669"/>
    <property type="project" value="InterPro"/>
</dbReference>
<dbReference type="AlphaFoldDB" id="A0A978VK71"/>